<reference evidence="5" key="3">
    <citation type="submission" date="2015-06" db="UniProtKB">
        <authorList>
            <consortium name="EnsemblProtists"/>
        </authorList>
    </citation>
    <scope>IDENTIFICATION</scope>
</reference>
<dbReference type="RefSeq" id="XP_005829288.1">
    <property type="nucleotide sequence ID" value="XM_005829231.1"/>
</dbReference>
<dbReference type="InterPro" id="IPR019775">
    <property type="entry name" value="WD40_repeat_CS"/>
</dbReference>
<dbReference type="Pfam" id="PF00400">
    <property type="entry name" value="WD40"/>
    <property type="match status" value="4"/>
</dbReference>
<organism evidence="4">
    <name type="scientific">Guillardia theta (strain CCMP2712)</name>
    <name type="common">Cryptophyte</name>
    <dbReference type="NCBI Taxonomy" id="905079"/>
    <lineage>
        <taxon>Eukaryota</taxon>
        <taxon>Cryptophyceae</taxon>
        <taxon>Pyrenomonadales</taxon>
        <taxon>Geminigeraceae</taxon>
        <taxon>Guillardia</taxon>
    </lineage>
</organism>
<dbReference type="OMA" id="KNCLAIN"/>
<keyword evidence="2" id="KW-0677">Repeat</keyword>
<dbReference type="PROSITE" id="PS50082">
    <property type="entry name" value="WD_REPEATS_2"/>
    <property type="match status" value="3"/>
</dbReference>
<evidence type="ECO:0000256" key="1">
    <source>
        <dbReference type="ARBA" id="ARBA00022574"/>
    </source>
</evidence>
<dbReference type="OrthoDB" id="538223at2759"/>
<dbReference type="Gene3D" id="2.130.10.10">
    <property type="entry name" value="YVTN repeat-like/Quinoprotein amine dehydrogenase"/>
    <property type="match status" value="1"/>
</dbReference>
<sequence length="228" mass="24905">MALTLCLTARSLRLRGGEGEGEVLGPSRSFLGHNNTVLALAYHGGILYSGGLDHYVRLWDVRSGECVGKLEPNMHHGSIDTLLLKQSADSSSVLFSGDCDGMIRMWDANTDQSLGVLEGHTDAIYALLETEEPYSYIVSGSNDGTIRVWSLENLKCLTNTSYSRQTPVNALWMARSHGVLVSASADSLVRLWKPGTSFCIMTCKGHRRTIYALTGSLYVPRDGEVLMC</sequence>
<dbReference type="InterPro" id="IPR036322">
    <property type="entry name" value="WD40_repeat_dom_sf"/>
</dbReference>
<evidence type="ECO:0000256" key="3">
    <source>
        <dbReference type="PROSITE-ProRule" id="PRU00221"/>
    </source>
</evidence>
<evidence type="ECO:0000256" key="2">
    <source>
        <dbReference type="ARBA" id="ARBA00022737"/>
    </source>
</evidence>
<feature type="repeat" description="WD" evidence="3">
    <location>
        <begin position="72"/>
        <end position="116"/>
    </location>
</feature>
<dbReference type="Proteomes" id="UP000011087">
    <property type="component" value="Unassembled WGS sequence"/>
</dbReference>
<dbReference type="GO" id="GO:0034511">
    <property type="term" value="F:U3 snoRNA binding"/>
    <property type="evidence" value="ECO:0007669"/>
    <property type="project" value="InterPro"/>
</dbReference>
<feature type="repeat" description="WD" evidence="3">
    <location>
        <begin position="30"/>
        <end position="69"/>
    </location>
</feature>
<dbReference type="PaxDb" id="55529-EKX42308"/>
<keyword evidence="1 3" id="KW-0853">WD repeat</keyword>
<dbReference type="InterPro" id="IPR039241">
    <property type="entry name" value="Rrp9-like"/>
</dbReference>
<evidence type="ECO:0000313" key="6">
    <source>
        <dbReference type="Proteomes" id="UP000011087"/>
    </source>
</evidence>
<keyword evidence="6" id="KW-1185">Reference proteome</keyword>
<name>L1J1B2_GUITC</name>
<dbReference type="InterPro" id="IPR015943">
    <property type="entry name" value="WD40/YVTN_repeat-like_dom_sf"/>
</dbReference>
<dbReference type="PANTHER" id="PTHR19865:SF2">
    <property type="entry name" value="F-BOX AND WD REPEAT DOMAIN-CONTAINING 11-A"/>
    <property type="match status" value="1"/>
</dbReference>
<evidence type="ECO:0000313" key="4">
    <source>
        <dbReference type="EMBL" id="EKX42308.1"/>
    </source>
</evidence>
<dbReference type="eggNOG" id="KOG0274">
    <property type="taxonomic scope" value="Eukaryota"/>
</dbReference>
<dbReference type="GO" id="GO:0032040">
    <property type="term" value="C:small-subunit processome"/>
    <property type="evidence" value="ECO:0007669"/>
    <property type="project" value="TreeGrafter"/>
</dbReference>
<gene>
    <name evidence="4" type="ORF">GUITHDRAFT_74051</name>
</gene>
<reference evidence="4 6" key="1">
    <citation type="journal article" date="2012" name="Nature">
        <title>Algal genomes reveal evolutionary mosaicism and the fate of nucleomorphs.</title>
        <authorList>
            <consortium name="DOE Joint Genome Institute"/>
            <person name="Curtis B.A."/>
            <person name="Tanifuji G."/>
            <person name="Burki F."/>
            <person name="Gruber A."/>
            <person name="Irimia M."/>
            <person name="Maruyama S."/>
            <person name="Arias M.C."/>
            <person name="Ball S.G."/>
            <person name="Gile G.H."/>
            <person name="Hirakawa Y."/>
            <person name="Hopkins J.F."/>
            <person name="Kuo A."/>
            <person name="Rensing S.A."/>
            <person name="Schmutz J."/>
            <person name="Symeonidi A."/>
            <person name="Elias M."/>
            <person name="Eveleigh R.J."/>
            <person name="Herman E.K."/>
            <person name="Klute M.J."/>
            <person name="Nakayama T."/>
            <person name="Obornik M."/>
            <person name="Reyes-Prieto A."/>
            <person name="Armbrust E.V."/>
            <person name="Aves S.J."/>
            <person name="Beiko R.G."/>
            <person name="Coutinho P."/>
            <person name="Dacks J.B."/>
            <person name="Durnford D.G."/>
            <person name="Fast N.M."/>
            <person name="Green B.R."/>
            <person name="Grisdale C.J."/>
            <person name="Hempel F."/>
            <person name="Henrissat B."/>
            <person name="Hoppner M.P."/>
            <person name="Ishida K."/>
            <person name="Kim E."/>
            <person name="Koreny L."/>
            <person name="Kroth P.G."/>
            <person name="Liu Y."/>
            <person name="Malik S.B."/>
            <person name="Maier U.G."/>
            <person name="McRose D."/>
            <person name="Mock T."/>
            <person name="Neilson J.A."/>
            <person name="Onodera N.T."/>
            <person name="Poole A.M."/>
            <person name="Pritham E.J."/>
            <person name="Richards T.A."/>
            <person name="Rocap G."/>
            <person name="Roy S.W."/>
            <person name="Sarai C."/>
            <person name="Schaack S."/>
            <person name="Shirato S."/>
            <person name="Slamovits C.H."/>
            <person name="Spencer D.F."/>
            <person name="Suzuki S."/>
            <person name="Worden A.Z."/>
            <person name="Zauner S."/>
            <person name="Barry K."/>
            <person name="Bell C."/>
            <person name="Bharti A.K."/>
            <person name="Crow J.A."/>
            <person name="Grimwood J."/>
            <person name="Kramer R."/>
            <person name="Lindquist E."/>
            <person name="Lucas S."/>
            <person name="Salamov A."/>
            <person name="McFadden G.I."/>
            <person name="Lane C.E."/>
            <person name="Keeling P.J."/>
            <person name="Gray M.W."/>
            <person name="Grigoriev I.V."/>
            <person name="Archibald J.M."/>
        </authorList>
    </citation>
    <scope>NUCLEOTIDE SEQUENCE</scope>
    <source>
        <strain evidence="4 6">CCMP2712</strain>
    </source>
</reference>
<dbReference type="PRINTS" id="PR00320">
    <property type="entry name" value="GPROTEINBRPT"/>
</dbReference>
<dbReference type="InterPro" id="IPR020472">
    <property type="entry name" value="WD40_PAC1"/>
</dbReference>
<dbReference type="SMART" id="SM00320">
    <property type="entry name" value="WD40"/>
    <property type="match status" value="4"/>
</dbReference>
<evidence type="ECO:0000313" key="5">
    <source>
        <dbReference type="EnsemblProtists" id="EKX42308"/>
    </source>
</evidence>
<dbReference type="SUPFAM" id="SSF50978">
    <property type="entry name" value="WD40 repeat-like"/>
    <property type="match status" value="1"/>
</dbReference>
<dbReference type="AlphaFoldDB" id="L1J1B2"/>
<reference evidence="6" key="2">
    <citation type="submission" date="2012-11" db="EMBL/GenBank/DDBJ databases">
        <authorList>
            <person name="Kuo A."/>
            <person name="Curtis B.A."/>
            <person name="Tanifuji G."/>
            <person name="Burki F."/>
            <person name="Gruber A."/>
            <person name="Irimia M."/>
            <person name="Maruyama S."/>
            <person name="Arias M.C."/>
            <person name="Ball S.G."/>
            <person name="Gile G.H."/>
            <person name="Hirakawa Y."/>
            <person name="Hopkins J.F."/>
            <person name="Rensing S.A."/>
            <person name="Schmutz J."/>
            <person name="Symeonidi A."/>
            <person name="Elias M."/>
            <person name="Eveleigh R.J."/>
            <person name="Herman E.K."/>
            <person name="Klute M.J."/>
            <person name="Nakayama T."/>
            <person name="Obornik M."/>
            <person name="Reyes-Prieto A."/>
            <person name="Armbrust E.V."/>
            <person name="Aves S.J."/>
            <person name="Beiko R.G."/>
            <person name="Coutinho P."/>
            <person name="Dacks J.B."/>
            <person name="Durnford D.G."/>
            <person name="Fast N.M."/>
            <person name="Green B.R."/>
            <person name="Grisdale C."/>
            <person name="Hempe F."/>
            <person name="Henrissat B."/>
            <person name="Hoppner M.P."/>
            <person name="Ishida K.-I."/>
            <person name="Kim E."/>
            <person name="Koreny L."/>
            <person name="Kroth P.G."/>
            <person name="Liu Y."/>
            <person name="Malik S.-B."/>
            <person name="Maier U.G."/>
            <person name="McRose D."/>
            <person name="Mock T."/>
            <person name="Neilson J.A."/>
            <person name="Onodera N.T."/>
            <person name="Poole A.M."/>
            <person name="Pritham E.J."/>
            <person name="Richards T.A."/>
            <person name="Rocap G."/>
            <person name="Roy S.W."/>
            <person name="Sarai C."/>
            <person name="Schaack S."/>
            <person name="Shirato S."/>
            <person name="Slamovits C.H."/>
            <person name="Spencer D.F."/>
            <person name="Suzuki S."/>
            <person name="Worden A.Z."/>
            <person name="Zauner S."/>
            <person name="Barry K."/>
            <person name="Bell C."/>
            <person name="Bharti A.K."/>
            <person name="Crow J.A."/>
            <person name="Grimwood J."/>
            <person name="Kramer R."/>
            <person name="Lindquist E."/>
            <person name="Lucas S."/>
            <person name="Salamov A."/>
            <person name="McFadden G.I."/>
            <person name="Lane C.E."/>
            <person name="Keeling P.J."/>
            <person name="Gray M.W."/>
            <person name="Grigoriev I.V."/>
            <person name="Archibald J.M."/>
        </authorList>
    </citation>
    <scope>NUCLEOTIDE SEQUENCE</scope>
    <source>
        <strain evidence="6">CCMP2712</strain>
    </source>
</reference>
<dbReference type="PANTHER" id="PTHR19865">
    <property type="entry name" value="U3 SMALL NUCLEOLAR RNA INTERACTING PROTEIN 2"/>
    <property type="match status" value="1"/>
</dbReference>
<dbReference type="GeneID" id="17298991"/>
<dbReference type="PROSITE" id="PS00678">
    <property type="entry name" value="WD_REPEATS_1"/>
    <property type="match status" value="2"/>
</dbReference>
<accession>L1J1B2</accession>
<dbReference type="HOGENOM" id="CLU_1216749_0_0_1"/>
<dbReference type="KEGG" id="gtt:GUITHDRAFT_74051"/>
<proteinExistence type="predicted"/>
<dbReference type="EnsemblProtists" id="EKX42308">
    <property type="protein sequence ID" value="EKX42308"/>
    <property type="gene ID" value="GUITHDRAFT_74051"/>
</dbReference>
<feature type="repeat" description="WD" evidence="3">
    <location>
        <begin position="117"/>
        <end position="159"/>
    </location>
</feature>
<dbReference type="STRING" id="905079.L1J1B2"/>
<dbReference type="EMBL" id="JH993017">
    <property type="protein sequence ID" value="EKX42308.1"/>
    <property type="molecule type" value="Genomic_DNA"/>
</dbReference>
<protein>
    <submittedName>
        <fullName evidence="4 5">Uncharacterized protein</fullName>
    </submittedName>
</protein>
<dbReference type="PROSITE" id="PS50294">
    <property type="entry name" value="WD_REPEATS_REGION"/>
    <property type="match status" value="2"/>
</dbReference>
<dbReference type="InterPro" id="IPR001680">
    <property type="entry name" value="WD40_rpt"/>
</dbReference>